<keyword evidence="4" id="KW-0256">Endoplasmic reticulum</keyword>
<evidence type="ECO:0000256" key="8">
    <source>
        <dbReference type="ARBA" id="ARBA00023186"/>
    </source>
</evidence>
<dbReference type="FunCoup" id="A0A3N4KTS2">
    <property type="interactions" value="453"/>
</dbReference>
<dbReference type="SMART" id="SM00271">
    <property type="entry name" value="DnaJ"/>
    <property type="match status" value="1"/>
</dbReference>
<dbReference type="InterPro" id="IPR036869">
    <property type="entry name" value="J_dom_sf"/>
</dbReference>
<keyword evidence="5" id="KW-0653">Protein transport</keyword>
<feature type="region of interest" description="Disordered" evidence="9">
    <location>
        <begin position="622"/>
        <end position="685"/>
    </location>
</feature>
<dbReference type="GO" id="GO:0006614">
    <property type="term" value="P:SRP-dependent cotranslational protein targeting to membrane"/>
    <property type="evidence" value="ECO:0007669"/>
    <property type="project" value="TreeGrafter"/>
</dbReference>
<feature type="region of interest" description="Disordered" evidence="9">
    <location>
        <begin position="508"/>
        <end position="530"/>
    </location>
</feature>
<dbReference type="GO" id="GO:0006620">
    <property type="term" value="P:post-translational protein targeting to endoplasmic reticulum membrane"/>
    <property type="evidence" value="ECO:0007669"/>
    <property type="project" value="TreeGrafter"/>
</dbReference>
<dbReference type="Gene3D" id="1.10.287.110">
    <property type="entry name" value="DnaJ domain"/>
    <property type="match status" value="1"/>
</dbReference>
<dbReference type="SMART" id="SM00973">
    <property type="entry name" value="Sec63"/>
    <property type="match status" value="1"/>
</dbReference>
<evidence type="ECO:0000313" key="13">
    <source>
        <dbReference type="Proteomes" id="UP000277580"/>
    </source>
</evidence>
<dbReference type="SUPFAM" id="SSF158702">
    <property type="entry name" value="Sec63 N-terminal domain-like"/>
    <property type="match status" value="1"/>
</dbReference>
<keyword evidence="8" id="KW-0143">Chaperone</keyword>
<dbReference type="CDD" id="cd06257">
    <property type="entry name" value="DnaJ"/>
    <property type="match status" value="1"/>
</dbReference>
<dbReference type="InterPro" id="IPR004179">
    <property type="entry name" value="Sec63-dom"/>
</dbReference>
<evidence type="ECO:0000256" key="4">
    <source>
        <dbReference type="ARBA" id="ARBA00022824"/>
    </source>
</evidence>
<dbReference type="GO" id="GO:0008320">
    <property type="term" value="F:protein transmembrane transporter activity"/>
    <property type="evidence" value="ECO:0007669"/>
    <property type="project" value="TreeGrafter"/>
</dbReference>
<evidence type="ECO:0000256" key="6">
    <source>
        <dbReference type="ARBA" id="ARBA00022989"/>
    </source>
</evidence>
<feature type="compositionally biased region" description="Acidic residues" evidence="9">
    <location>
        <begin position="656"/>
        <end position="685"/>
    </location>
</feature>
<dbReference type="OrthoDB" id="1734229at2759"/>
<organism evidence="12 13">
    <name type="scientific">Morchella conica CCBAS932</name>
    <dbReference type="NCBI Taxonomy" id="1392247"/>
    <lineage>
        <taxon>Eukaryota</taxon>
        <taxon>Fungi</taxon>
        <taxon>Dikarya</taxon>
        <taxon>Ascomycota</taxon>
        <taxon>Pezizomycotina</taxon>
        <taxon>Pezizomycetes</taxon>
        <taxon>Pezizales</taxon>
        <taxon>Morchellaceae</taxon>
        <taxon>Morchella</taxon>
    </lineage>
</organism>
<keyword evidence="6 10" id="KW-1133">Transmembrane helix</keyword>
<sequence>MSQDYNYDDQGQFFPYFILTLSGLVLVPLTYSTFAPSKQPGLLKTPLLKDNTYKPPNSDLIDGARRRQAKRERRLKRFISIVFGWVLFAYMVYLIATTKNAEGKKIWDPYDILGISTSATEKQIKSHYRKLSLKFHPDKIRPTENQTIEMLNEQFSELTKAYKTLTDEEIRNNYAQYGHPDGKQAFSIGIALPVWIVSEGNSYYVLAVYGLLFGILLPYTVGRWWYGTKKHTKDGVLMESAGSLFRAYDEHIDEKKLVSILTVGEEMKHITGGKREKEWIGSEEAIIERKIREAGVPERELAALQELDGWQRRACGLLWAYLYRVDLGSEKLENAKLDIGPAAVALNRSFHAISLAYSNTQPILASMSLNQSLIQAIPPDHSPLLQLPNFTSEIVAAVEQDGGKNHWTVQRFMATPEEKRRKLCVGKGLLSEKQYEQAIYFAKNLPALSVEDAFFKVMGETYITPSSLVQFVVKCRVIPPGSKAPPVDPKDLLDEDPEETDVEALLGRKSRWSQSKQGEETPTTPFAHAPFYPRDYTPSWQIFLADAKQAKMIVPPQAITGFEKSTDNFAVQTFKMQFQAPPQPGEYTFVMHCVSDSYLGVDTRRSVKLVISDPSKVEKIIEEDDISEPEEDSIAGQMNAMRGGPVKKKKVPKDDDSSEDEESDTDGEQAAEESETDTDTDTDEE</sequence>
<feature type="compositionally biased region" description="Polar residues" evidence="9">
    <location>
        <begin position="512"/>
        <end position="524"/>
    </location>
</feature>
<accession>A0A3N4KTS2</accession>
<evidence type="ECO:0000256" key="10">
    <source>
        <dbReference type="SAM" id="Phobius"/>
    </source>
</evidence>
<name>A0A3N4KTS2_9PEZI</name>
<dbReference type="InterPro" id="IPR035892">
    <property type="entry name" value="C2_domain_sf"/>
</dbReference>
<dbReference type="PRINTS" id="PR00625">
    <property type="entry name" value="JDOMAIN"/>
</dbReference>
<feature type="domain" description="J" evidence="11">
    <location>
        <begin position="108"/>
        <end position="178"/>
    </location>
</feature>
<evidence type="ECO:0000256" key="3">
    <source>
        <dbReference type="ARBA" id="ARBA00022692"/>
    </source>
</evidence>
<evidence type="ECO:0000256" key="5">
    <source>
        <dbReference type="ARBA" id="ARBA00022927"/>
    </source>
</evidence>
<keyword evidence="7 10" id="KW-0472">Membrane</keyword>
<dbReference type="PROSITE" id="PS50076">
    <property type="entry name" value="DNAJ_2"/>
    <property type="match status" value="1"/>
</dbReference>
<dbReference type="AlphaFoldDB" id="A0A3N4KTS2"/>
<dbReference type="EMBL" id="ML119133">
    <property type="protein sequence ID" value="RPB11751.1"/>
    <property type="molecule type" value="Genomic_DNA"/>
</dbReference>
<keyword evidence="13" id="KW-1185">Reference proteome</keyword>
<dbReference type="GO" id="GO:0031207">
    <property type="term" value="C:Sec62/Sec63 complex"/>
    <property type="evidence" value="ECO:0007669"/>
    <property type="project" value="TreeGrafter"/>
</dbReference>
<evidence type="ECO:0000256" key="9">
    <source>
        <dbReference type="SAM" id="MobiDB-lite"/>
    </source>
</evidence>
<feature type="transmembrane region" description="Helical" evidence="10">
    <location>
        <begin position="13"/>
        <end position="34"/>
    </location>
</feature>
<dbReference type="InterPro" id="IPR001623">
    <property type="entry name" value="DnaJ_domain"/>
</dbReference>
<protein>
    <recommendedName>
        <fullName evidence="11">J domain-containing protein</fullName>
    </recommendedName>
</protein>
<dbReference type="InParanoid" id="A0A3N4KTS2"/>
<evidence type="ECO:0000313" key="12">
    <source>
        <dbReference type="EMBL" id="RPB11751.1"/>
    </source>
</evidence>
<feature type="transmembrane region" description="Helical" evidence="10">
    <location>
        <begin position="202"/>
        <end position="221"/>
    </location>
</feature>
<dbReference type="GO" id="GO:0003723">
    <property type="term" value="F:RNA binding"/>
    <property type="evidence" value="ECO:0007669"/>
    <property type="project" value="TreeGrafter"/>
</dbReference>
<dbReference type="InterPro" id="IPR014756">
    <property type="entry name" value="Ig_E-set"/>
</dbReference>
<dbReference type="Gene3D" id="2.60.40.150">
    <property type="entry name" value="C2 domain"/>
    <property type="match status" value="1"/>
</dbReference>
<feature type="compositionally biased region" description="Acidic residues" evidence="9">
    <location>
        <begin position="622"/>
        <end position="633"/>
    </location>
</feature>
<keyword evidence="2" id="KW-0813">Transport</keyword>
<dbReference type="SUPFAM" id="SSF46565">
    <property type="entry name" value="Chaperone J-domain"/>
    <property type="match status" value="1"/>
</dbReference>
<dbReference type="Pfam" id="PF02889">
    <property type="entry name" value="Sec63"/>
    <property type="match status" value="1"/>
</dbReference>
<comment type="subcellular location">
    <subcellularLocation>
        <location evidence="1">Endoplasmic reticulum membrane</location>
        <topology evidence="1">Multi-pass membrane protein</topology>
    </subcellularLocation>
</comment>
<feature type="transmembrane region" description="Helical" evidence="10">
    <location>
        <begin position="75"/>
        <end position="96"/>
    </location>
</feature>
<proteinExistence type="predicted"/>
<evidence type="ECO:0000256" key="1">
    <source>
        <dbReference type="ARBA" id="ARBA00004477"/>
    </source>
</evidence>
<keyword evidence="3 10" id="KW-0812">Transmembrane</keyword>
<dbReference type="Proteomes" id="UP000277580">
    <property type="component" value="Unassembled WGS sequence"/>
</dbReference>
<dbReference type="PANTHER" id="PTHR24075">
    <property type="entry name" value="SEC63 DOMAIN-CONTAINING"/>
    <property type="match status" value="1"/>
</dbReference>
<reference evidence="12 13" key="1">
    <citation type="journal article" date="2018" name="Nat. Ecol. Evol.">
        <title>Pezizomycetes genomes reveal the molecular basis of ectomycorrhizal truffle lifestyle.</title>
        <authorList>
            <person name="Murat C."/>
            <person name="Payen T."/>
            <person name="Noel B."/>
            <person name="Kuo A."/>
            <person name="Morin E."/>
            <person name="Chen J."/>
            <person name="Kohler A."/>
            <person name="Krizsan K."/>
            <person name="Balestrini R."/>
            <person name="Da Silva C."/>
            <person name="Montanini B."/>
            <person name="Hainaut M."/>
            <person name="Levati E."/>
            <person name="Barry K.W."/>
            <person name="Belfiori B."/>
            <person name="Cichocki N."/>
            <person name="Clum A."/>
            <person name="Dockter R.B."/>
            <person name="Fauchery L."/>
            <person name="Guy J."/>
            <person name="Iotti M."/>
            <person name="Le Tacon F."/>
            <person name="Lindquist E.A."/>
            <person name="Lipzen A."/>
            <person name="Malagnac F."/>
            <person name="Mello A."/>
            <person name="Molinier V."/>
            <person name="Miyauchi S."/>
            <person name="Poulain J."/>
            <person name="Riccioni C."/>
            <person name="Rubini A."/>
            <person name="Sitrit Y."/>
            <person name="Splivallo R."/>
            <person name="Traeger S."/>
            <person name="Wang M."/>
            <person name="Zifcakova L."/>
            <person name="Wipf D."/>
            <person name="Zambonelli A."/>
            <person name="Paolocci F."/>
            <person name="Nowrousian M."/>
            <person name="Ottonello S."/>
            <person name="Baldrian P."/>
            <person name="Spatafora J.W."/>
            <person name="Henrissat B."/>
            <person name="Nagy L.G."/>
            <person name="Aury J.M."/>
            <person name="Wincker P."/>
            <person name="Grigoriev I.V."/>
            <person name="Bonfante P."/>
            <person name="Martin F.M."/>
        </authorList>
    </citation>
    <scope>NUCLEOTIDE SEQUENCE [LARGE SCALE GENOMIC DNA]</scope>
    <source>
        <strain evidence="12 13">CCBAS932</strain>
    </source>
</reference>
<dbReference type="SUPFAM" id="SSF81296">
    <property type="entry name" value="E set domains"/>
    <property type="match status" value="1"/>
</dbReference>
<dbReference type="Pfam" id="PF00226">
    <property type="entry name" value="DnaJ"/>
    <property type="match status" value="1"/>
</dbReference>
<evidence type="ECO:0000259" key="11">
    <source>
        <dbReference type="PROSITE" id="PS50076"/>
    </source>
</evidence>
<dbReference type="FunFam" id="1.10.287.110:FF:000039">
    <property type="entry name" value="Protein translocation complex component (Npl1)"/>
    <property type="match status" value="1"/>
</dbReference>
<dbReference type="PANTHER" id="PTHR24075:SF0">
    <property type="entry name" value="TRANSLOCATION PROTEIN SEC63 HOMOLOG"/>
    <property type="match status" value="1"/>
</dbReference>
<evidence type="ECO:0000256" key="2">
    <source>
        <dbReference type="ARBA" id="ARBA00022448"/>
    </source>
</evidence>
<gene>
    <name evidence="12" type="ORF">P167DRAFT_536408</name>
</gene>
<evidence type="ECO:0000256" key="7">
    <source>
        <dbReference type="ARBA" id="ARBA00023136"/>
    </source>
</evidence>
<dbReference type="Gene3D" id="1.10.150.20">
    <property type="entry name" value="5' to 3' exonuclease, C-terminal subdomain"/>
    <property type="match status" value="1"/>
</dbReference>
<dbReference type="STRING" id="1392247.A0A3N4KTS2"/>